<evidence type="ECO:0000313" key="4">
    <source>
        <dbReference type="Proteomes" id="UP001179280"/>
    </source>
</evidence>
<proteinExistence type="predicted"/>
<evidence type="ECO:0000256" key="1">
    <source>
        <dbReference type="SAM" id="Phobius"/>
    </source>
</evidence>
<feature type="transmembrane region" description="Helical" evidence="1">
    <location>
        <begin position="77"/>
        <end position="106"/>
    </location>
</feature>
<dbReference type="EMBL" id="JAFBCV010000019">
    <property type="protein sequence ID" value="MBM7840943.1"/>
    <property type="molecule type" value="Genomic_DNA"/>
</dbReference>
<accession>A0ABS2SZJ7</accession>
<keyword evidence="1" id="KW-0472">Membrane</keyword>
<sequence>MKMGTIIAALFTIILGLFVVWQSKDYPAQVASAPGPGIYPTVLGSILILLGILLIVQTIISKKREAISIAFSSKQAIFVYKIMGICILYCIALPYIGFIISSFMFVGITGYLLGQRNWLGLIITPLLVVVSIFFIFGSLFNIPLPNQTIL</sequence>
<reference evidence="3" key="1">
    <citation type="submission" date="2021-01" db="EMBL/GenBank/DDBJ databases">
        <title>Genomic Encyclopedia of Type Strains, Phase IV (KMG-IV): sequencing the most valuable type-strain genomes for metagenomic binning, comparative biology and taxonomic classification.</title>
        <authorList>
            <person name="Goeker M."/>
        </authorList>
    </citation>
    <scope>NUCLEOTIDE SEQUENCE</scope>
    <source>
        <strain evidence="3">DSM 21943</strain>
    </source>
</reference>
<feature type="domain" description="DUF1468" evidence="2">
    <location>
        <begin position="7"/>
        <end position="145"/>
    </location>
</feature>
<keyword evidence="1" id="KW-0812">Transmembrane</keyword>
<dbReference type="InterPro" id="IPR009936">
    <property type="entry name" value="DUF1468"/>
</dbReference>
<comment type="caution">
    <text evidence="3">The sequence shown here is derived from an EMBL/GenBank/DDBJ whole genome shotgun (WGS) entry which is preliminary data.</text>
</comment>
<keyword evidence="4" id="KW-1185">Reference proteome</keyword>
<feature type="transmembrane region" description="Helical" evidence="1">
    <location>
        <begin position="38"/>
        <end position="56"/>
    </location>
</feature>
<feature type="transmembrane region" description="Helical" evidence="1">
    <location>
        <begin position="118"/>
        <end position="140"/>
    </location>
</feature>
<gene>
    <name evidence="3" type="ORF">JOC54_004237</name>
</gene>
<dbReference type="Proteomes" id="UP001179280">
    <property type="component" value="Unassembled WGS sequence"/>
</dbReference>
<evidence type="ECO:0000259" key="2">
    <source>
        <dbReference type="Pfam" id="PF07331"/>
    </source>
</evidence>
<protein>
    <submittedName>
        <fullName evidence="3">Tricarboxylic transport membrane protein</fullName>
    </submittedName>
</protein>
<name>A0ABS2SZJ7_9BACI</name>
<evidence type="ECO:0000313" key="3">
    <source>
        <dbReference type="EMBL" id="MBM7840943.1"/>
    </source>
</evidence>
<keyword evidence="1" id="KW-1133">Transmembrane helix</keyword>
<organism evidence="3 4">
    <name type="scientific">Shouchella xiaoxiensis</name>
    <dbReference type="NCBI Taxonomy" id="766895"/>
    <lineage>
        <taxon>Bacteria</taxon>
        <taxon>Bacillati</taxon>
        <taxon>Bacillota</taxon>
        <taxon>Bacilli</taxon>
        <taxon>Bacillales</taxon>
        <taxon>Bacillaceae</taxon>
        <taxon>Shouchella</taxon>
    </lineage>
</organism>
<dbReference type="RefSeq" id="WP_204468814.1">
    <property type="nucleotide sequence ID" value="NZ_JAFBCV010000019.1"/>
</dbReference>
<dbReference type="Pfam" id="PF07331">
    <property type="entry name" value="TctB"/>
    <property type="match status" value="1"/>
</dbReference>